<proteinExistence type="inferred from homology"/>
<dbReference type="Pfam" id="PF06977">
    <property type="entry name" value="SdiA-regulated"/>
    <property type="match status" value="2"/>
</dbReference>
<protein>
    <submittedName>
        <fullName evidence="5">SdiA-regulated domain-containing protein</fullName>
    </submittedName>
</protein>
<evidence type="ECO:0000256" key="4">
    <source>
        <dbReference type="ARBA" id="ARBA00023136"/>
    </source>
</evidence>
<keyword evidence="6" id="KW-1185">Reference proteome</keyword>
<name>A0ABT7ZSP2_9FLAO</name>
<evidence type="ECO:0000313" key="5">
    <source>
        <dbReference type="EMBL" id="MDN3492021.1"/>
    </source>
</evidence>
<evidence type="ECO:0000256" key="3">
    <source>
        <dbReference type="ARBA" id="ARBA00022475"/>
    </source>
</evidence>
<dbReference type="Proteomes" id="UP001231197">
    <property type="component" value="Unassembled WGS sequence"/>
</dbReference>
<comment type="subcellular location">
    <subcellularLocation>
        <location evidence="1">Cell membrane</location>
    </subcellularLocation>
</comment>
<evidence type="ECO:0000256" key="2">
    <source>
        <dbReference type="ARBA" id="ARBA00009852"/>
    </source>
</evidence>
<keyword evidence="3" id="KW-1003">Cell membrane</keyword>
<keyword evidence="4" id="KW-0472">Membrane</keyword>
<organism evidence="5 6">
    <name type="scientific">Winogradskyella bathintestinalis</name>
    <dbReference type="NCBI Taxonomy" id="3035208"/>
    <lineage>
        <taxon>Bacteria</taxon>
        <taxon>Pseudomonadati</taxon>
        <taxon>Bacteroidota</taxon>
        <taxon>Flavobacteriia</taxon>
        <taxon>Flavobacteriales</taxon>
        <taxon>Flavobacteriaceae</taxon>
        <taxon>Winogradskyella</taxon>
    </lineage>
</organism>
<evidence type="ECO:0000313" key="6">
    <source>
        <dbReference type="Proteomes" id="UP001231197"/>
    </source>
</evidence>
<dbReference type="InterPro" id="IPR011042">
    <property type="entry name" value="6-blade_b-propeller_TolB-like"/>
</dbReference>
<dbReference type="RefSeq" id="WP_290205705.1">
    <property type="nucleotide sequence ID" value="NZ_JASDDK010000001.1"/>
</dbReference>
<evidence type="ECO:0000256" key="1">
    <source>
        <dbReference type="ARBA" id="ARBA00004236"/>
    </source>
</evidence>
<reference evidence="5 6" key="1">
    <citation type="journal article" date="2023" name="Int. J. Syst. Evol. Microbiol.">
        <title>Winogradskyella bathintestinalis sp. nov., isolated from the intestine of the deep-sea loosejaw dragonfish, Malacosteus niger.</title>
        <authorList>
            <person name="Uniacke-Lowe S."/>
            <person name="Johnson C.N."/>
            <person name="Stanton C."/>
            <person name="Hill C."/>
            <person name="Ross P."/>
        </authorList>
    </citation>
    <scope>NUCLEOTIDE SEQUENCE [LARGE SCALE GENOMIC DNA]</scope>
    <source>
        <strain evidence="5 6">APC 3343</strain>
    </source>
</reference>
<dbReference type="Gene3D" id="2.120.10.30">
    <property type="entry name" value="TolB, C-terminal domain"/>
    <property type="match status" value="1"/>
</dbReference>
<dbReference type="EMBL" id="JASDDK010000001">
    <property type="protein sequence ID" value="MDN3492021.1"/>
    <property type="molecule type" value="Genomic_DNA"/>
</dbReference>
<comment type="caution">
    <text evidence="5">The sequence shown here is derived from an EMBL/GenBank/DDBJ whole genome shotgun (WGS) entry which is preliminary data.</text>
</comment>
<gene>
    <name evidence="5" type="ORF">QMA06_04765</name>
</gene>
<dbReference type="InterPro" id="IPR009722">
    <property type="entry name" value="YjiK/CarP"/>
</dbReference>
<comment type="similarity">
    <text evidence="2">Belongs to the YjiK family.</text>
</comment>
<dbReference type="SUPFAM" id="SSF101898">
    <property type="entry name" value="NHL repeat"/>
    <property type="match status" value="1"/>
</dbReference>
<accession>A0ABT7ZSP2</accession>
<sequence length="292" mass="33043">MKISKSNGVAIITVICGIILLLLQIPVTNALVDKSKKIDAKYSKFYEIKNTYKLPVMLNEISGVTWLSDNTFACIQDEDGIIFIYNVLENKIIRKIKFANSGDYEGLAIHDNDAFVMRSDGLLFEVKNYKTDSLSVTKFQTPFTTSNNIESLVYDSQNNRFLTATKDDDLGDKHIKGIYNIDMATKDMDSIPVININLEDKAFKNFKHKKIEKTFNPSDIAIHPKTQDIYVIEGKKPKLLILNSKGKLLKILELDKRKFAQPEGITFSDDGRLFISNEADSESANILELTLK</sequence>